<keyword evidence="3" id="KW-1185">Reference proteome</keyword>
<accession>A0A0D2F8L2</accession>
<evidence type="ECO:0000313" key="3">
    <source>
        <dbReference type="Proteomes" id="UP000054266"/>
    </source>
</evidence>
<organism evidence="2 3">
    <name type="scientific">Phialophora macrospora</name>
    <dbReference type="NCBI Taxonomy" id="1851006"/>
    <lineage>
        <taxon>Eukaryota</taxon>
        <taxon>Fungi</taxon>
        <taxon>Dikarya</taxon>
        <taxon>Ascomycota</taxon>
        <taxon>Pezizomycotina</taxon>
        <taxon>Eurotiomycetes</taxon>
        <taxon>Chaetothyriomycetidae</taxon>
        <taxon>Chaetothyriales</taxon>
        <taxon>Herpotrichiellaceae</taxon>
        <taxon>Phialophora</taxon>
    </lineage>
</organism>
<dbReference type="EMBL" id="KN846962">
    <property type="protein sequence ID" value="KIW63275.1"/>
    <property type="molecule type" value="Genomic_DNA"/>
</dbReference>
<protein>
    <submittedName>
        <fullName evidence="2">Uncharacterized protein</fullName>
    </submittedName>
</protein>
<gene>
    <name evidence="2" type="ORF">PV04_10136</name>
</gene>
<sequence>MHAVVEGIWPQMLCAVPQASLTVVALACGLSLAPQNCSTPREMETLILARFHHYSIALRLLKQQIESLNGRPASELLIICVLRMGVSADVEQDPTPPDCHPTSPLATAQYLHLYGRMSLMPSYAKALHYLVESRGGIHALKRIAVPDWLPL</sequence>
<feature type="signal peptide" evidence="1">
    <location>
        <begin position="1"/>
        <end position="27"/>
    </location>
</feature>
<dbReference type="AlphaFoldDB" id="A0A0D2F8L2"/>
<feature type="chain" id="PRO_5002241767" evidence="1">
    <location>
        <begin position="28"/>
        <end position="151"/>
    </location>
</feature>
<dbReference type="STRING" id="5601.A0A0D2F8L2"/>
<reference evidence="2 3" key="1">
    <citation type="submission" date="2015-01" db="EMBL/GenBank/DDBJ databases">
        <title>The Genome Sequence of Capronia semiimmersa CBS27337.</title>
        <authorList>
            <consortium name="The Broad Institute Genomics Platform"/>
            <person name="Cuomo C."/>
            <person name="de Hoog S."/>
            <person name="Gorbushina A."/>
            <person name="Stielow B."/>
            <person name="Teixiera M."/>
            <person name="Abouelleil A."/>
            <person name="Chapman S.B."/>
            <person name="Priest M."/>
            <person name="Young S.K."/>
            <person name="Wortman J."/>
            <person name="Nusbaum C."/>
            <person name="Birren B."/>
        </authorList>
    </citation>
    <scope>NUCLEOTIDE SEQUENCE [LARGE SCALE GENOMIC DNA]</scope>
    <source>
        <strain evidence="2 3">CBS 27337</strain>
    </source>
</reference>
<name>A0A0D2F8L2_9EURO</name>
<evidence type="ECO:0000256" key="1">
    <source>
        <dbReference type="SAM" id="SignalP"/>
    </source>
</evidence>
<proteinExistence type="predicted"/>
<dbReference type="HOGENOM" id="CLU_1731237_0_0_1"/>
<evidence type="ECO:0000313" key="2">
    <source>
        <dbReference type="EMBL" id="KIW63275.1"/>
    </source>
</evidence>
<dbReference type="Proteomes" id="UP000054266">
    <property type="component" value="Unassembled WGS sequence"/>
</dbReference>
<keyword evidence="1" id="KW-0732">Signal</keyword>